<dbReference type="InterPro" id="IPR035979">
    <property type="entry name" value="RBD_domain_sf"/>
</dbReference>
<dbReference type="SUPFAM" id="SSF54928">
    <property type="entry name" value="RNA-binding domain, RBD"/>
    <property type="match status" value="1"/>
</dbReference>
<reference evidence="2" key="1">
    <citation type="submission" date="2021-02" db="EMBL/GenBank/DDBJ databases">
        <authorList>
            <person name="Dougan E. K."/>
            <person name="Rhodes N."/>
            <person name="Thang M."/>
            <person name="Chan C."/>
        </authorList>
    </citation>
    <scope>NUCLEOTIDE SEQUENCE</scope>
</reference>
<gene>
    <name evidence="2" type="primary">ML5</name>
    <name evidence="2" type="ORF">SNAT2548_LOCUS21796</name>
</gene>
<comment type="caution">
    <text evidence="2">The sequence shown here is derived from an EMBL/GenBank/DDBJ whole genome shotgun (WGS) entry which is preliminary data.</text>
</comment>
<dbReference type="GO" id="GO:0003676">
    <property type="term" value="F:nucleic acid binding"/>
    <property type="evidence" value="ECO:0007669"/>
    <property type="project" value="InterPro"/>
</dbReference>
<keyword evidence="3" id="KW-1185">Reference proteome</keyword>
<organism evidence="2 3">
    <name type="scientific">Symbiodinium natans</name>
    <dbReference type="NCBI Taxonomy" id="878477"/>
    <lineage>
        <taxon>Eukaryota</taxon>
        <taxon>Sar</taxon>
        <taxon>Alveolata</taxon>
        <taxon>Dinophyceae</taxon>
        <taxon>Suessiales</taxon>
        <taxon>Symbiodiniaceae</taxon>
        <taxon>Symbiodinium</taxon>
    </lineage>
</organism>
<protein>
    <submittedName>
        <fullName evidence="2">ML5 protein</fullName>
    </submittedName>
</protein>
<evidence type="ECO:0000259" key="1">
    <source>
        <dbReference type="Pfam" id="PF04059"/>
    </source>
</evidence>
<dbReference type="Pfam" id="PF04059">
    <property type="entry name" value="RRM_2"/>
    <property type="match status" value="1"/>
</dbReference>
<dbReference type="AlphaFoldDB" id="A0A812QRU2"/>
<dbReference type="OrthoDB" id="417481at2759"/>
<name>A0A812QRU2_9DINO</name>
<dbReference type="EMBL" id="CAJNDS010002263">
    <property type="protein sequence ID" value="CAE7400338.1"/>
    <property type="molecule type" value="Genomic_DNA"/>
</dbReference>
<dbReference type="InterPro" id="IPR007201">
    <property type="entry name" value="Mei2-like_Rrm_C"/>
</dbReference>
<sequence>MPRLSFYDGTAELTTRNGFLDVDVRSKDADGARRRAHSAPPRVACEEATGDDSDEGKLICHTPSERTVSTEYGDSDVDFERQTTGCPEDLLSLAGLQDLTSVRTVMIKNIPCRCRTDEILHAVDSVGFAGTYDCFYLPMNRQGMGYAFLNFTELGIAARFKDAISGYCFPGRRSTKRVEVRRAVLALLV</sequence>
<dbReference type="Proteomes" id="UP000604046">
    <property type="component" value="Unassembled WGS sequence"/>
</dbReference>
<feature type="domain" description="Mei2-like C-terminal RNA recognition motif" evidence="1">
    <location>
        <begin position="104"/>
        <end position="176"/>
    </location>
</feature>
<accession>A0A812QRU2</accession>
<evidence type="ECO:0000313" key="3">
    <source>
        <dbReference type="Proteomes" id="UP000604046"/>
    </source>
</evidence>
<evidence type="ECO:0000313" key="2">
    <source>
        <dbReference type="EMBL" id="CAE7400338.1"/>
    </source>
</evidence>
<proteinExistence type="predicted"/>